<dbReference type="InterPro" id="IPR000639">
    <property type="entry name" value="Epox_hydrolase-like"/>
</dbReference>
<dbReference type="GO" id="GO:0004301">
    <property type="term" value="F:epoxide hydrolase activity"/>
    <property type="evidence" value="ECO:0007669"/>
    <property type="project" value="TreeGrafter"/>
</dbReference>
<keyword evidence="1" id="KW-0378">Hydrolase</keyword>
<dbReference type="Gene3D" id="3.40.50.1820">
    <property type="entry name" value="alpha/beta hydrolase"/>
    <property type="match status" value="1"/>
</dbReference>
<dbReference type="Proteomes" id="UP001190700">
    <property type="component" value="Unassembled WGS sequence"/>
</dbReference>
<proteinExistence type="predicted"/>
<dbReference type="PANTHER" id="PTHR42977">
    <property type="entry name" value="HYDROLASE-RELATED"/>
    <property type="match status" value="1"/>
</dbReference>
<protein>
    <recommendedName>
        <fullName evidence="2">AB hydrolase-1 domain-containing protein</fullName>
    </recommendedName>
</protein>
<sequence>MASTQTFRASKSFTPKCIASCEKSNVSCAPNLQSASKTRFLGGARIFSLQLGGAQPGRRDFTTSATYDTERFTWKGAGSGSPGELWEEPGLYVEATPGIEWFFLDVGKRDSREPICLLLHGMPAFSYLWRNVLPILSENGRRAIAVDLPGFGNSTCPQVGTGFGYTIEEYVDGLAGLVKSLGLYSTVHSVVLHKLAPQPSALPTVHSAVLHKLRLSALGSTVHLLSSTSRAVSPLLYSTAYLLSSTSLH</sequence>
<dbReference type="InterPro" id="IPR000073">
    <property type="entry name" value="AB_hydrolase_1"/>
</dbReference>
<evidence type="ECO:0000259" key="2">
    <source>
        <dbReference type="Pfam" id="PF00561"/>
    </source>
</evidence>
<accession>A0AAE0FHE5</accession>
<name>A0AAE0FHE5_9CHLO</name>
<evidence type="ECO:0000256" key="1">
    <source>
        <dbReference type="ARBA" id="ARBA00022801"/>
    </source>
</evidence>
<evidence type="ECO:0000313" key="3">
    <source>
        <dbReference type="EMBL" id="KAK3259326.1"/>
    </source>
</evidence>
<evidence type="ECO:0000313" key="4">
    <source>
        <dbReference type="Proteomes" id="UP001190700"/>
    </source>
</evidence>
<dbReference type="PANTHER" id="PTHR42977:SF3">
    <property type="entry name" value="AB HYDROLASE-1 DOMAIN-CONTAINING PROTEIN"/>
    <property type="match status" value="1"/>
</dbReference>
<dbReference type="AlphaFoldDB" id="A0AAE0FHE5"/>
<gene>
    <name evidence="3" type="ORF">CYMTET_31668</name>
</gene>
<feature type="domain" description="AB hydrolase-1" evidence="2">
    <location>
        <begin position="117"/>
        <end position="163"/>
    </location>
</feature>
<dbReference type="InterPro" id="IPR029058">
    <property type="entry name" value="AB_hydrolase_fold"/>
</dbReference>
<dbReference type="PRINTS" id="PR00412">
    <property type="entry name" value="EPOXHYDRLASE"/>
</dbReference>
<dbReference type="EMBL" id="LGRX02018844">
    <property type="protein sequence ID" value="KAK3259326.1"/>
    <property type="molecule type" value="Genomic_DNA"/>
</dbReference>
<keyword evidence="4" id="KW-1185">Reference proteome</keyword>
<dbReference type="Pfam" id="PF00561">
    <property type="entry name" value="Abhydrolase_1"/>
    <property type="match status" value="1"/>
</dbReference>
<comment type="caution">
    <text evidence="3">The sequence shown here is derived from an EMBL/GenBank/DDBJ whole genome shotgun (WGS) entry which is preliminary data.</text>
</comment>
<dbReference type="SUPFAM" id="SSF53474">
    <property type="entry name" value="alpha/beta-Hydrolases"/>
    <property type="match status" value="1"/>
</dbReference>
<dbReference type="InterPro" id="IPR051340">
    <property type="entry name" value="Haloalkane_dehalogenase"/>
</dbReference>
<reference evidence="3 4" key="1">
    <citation type="journal article" date="2015" name="Genome Biol. Evol.">
        <title>Comparative Genomics of a Bacterivorous Green Alga Reveals Evolutionary Causalities and Consequences of Phago-Mixotrophic Mode of Nutrition.</title>
        <authorList>
            <person name="Burns J.A."/>
            <person name="Paasch A."/>
            <person name="Narechania A."/>
            <person name="Kim E."/>
        </authorList>
    </citation>
    <scope>NUCLEOTIDE SEQUENCE [LARGE SCALE GENOMIC DNA]</scope>
    <source>
        <strain evidence="3 4">PLY_AMNH</strain>
    </source>
</reference>
<organism evidence="3 4">
    <name type="scientific">Cymbomonas tetramitiformis</name>
    <dbReference type="NCBI Taxonomy" id="36881"/>
    <lineage>
        <taxon>Eukaryota</taxon>
        <taxon>Viridiplantae</taxon>
        <taxon>Chlorophyta</taxon>
        <taxon>Pyramimonadophyceae</taxon>
        <taxon>Pyramimonadales</taxon>
        <taxon>Pyramimonadaceae</taxon>
        <taxon>Cymbomonas</taxon>
    </lineage>
</organism>